<reference evidence="2" key="2">
    <citation type="journal article" date="2020" name="Antonie Van Leeuwenhoek">
        <title>Labilibaculum antarcticum sp. nov., a novel facultative anaerobic, psychrotorelant bacterium isolated from marine sediment of Antarctica.</title>
        <authorList>
            <person name="Watanabe M."/>
            <person name="Kojima H."/>
            <person name="Fukui M."/>
        </authorList>
    </citation>
    <scope>NUCLEOTIDE SEQUENCE [LARGE SCALE GENOMIC DNA]</scope>
    <source>
        <strain evidence="2">SPP2</strain>
    </source>
</reference>
<dbReference type="PANTHER" id="PTHR34352">
    <property type="entry name" value="PROTEIN YHFA"/>
    <property type="match status" value="1"/>
</dbReference>
<dbReference type="SUPFAM" id="SSF82784">
    <property type="entry name" value="OsmC-like"/>
    <property type="match status" value="1"/>
</dbReference>
<keyword evidence="2" id="KW-1185">Reference proteome</keyword>
<dbReference type="InterPro" id="IPR015946">
    <property type="entry name" value="KH_dom-like_a/b"/>
</dbReference>
<dbReference type="InterPro" id="IPR003718">
    <property type="entry name" value="OsmC/Ohr_fam"/>
</dbReference>
<dbReference type="AlphaFoldDB" id="A0A1Y1CIG4"/>
<evidence type="ECO:0000313" key="2">
    <source>
        <dbReference type="Proteomes" id="UP000218267"/>
    </source>
</evidence>
<accession>A0A1Y1CIG4</accession>
<evidence type="ECO:0000313" key="1">
    <source>
        <dbReference type="EMBL" id="BAX80176.1"/>
    </source>
</evidence>
<dbReference type="PANTHER" id="PTHR34352:SF1">
    <property type="entry name" value="PROTEIN YHFA"/>
    <property type="match status" value="1"/>
</dbReference>
<gene>
    <name evidence="1" type="ORF">ALGA_1802</name>
</gene>
<proteinExistence type="predicted"/>
<protein>
    <submittedName>
        <fullName evidence="1">Osmotically inducible protein C</fullName>
    </submittedName>
</protein>
<dbReference type="Pfam" id="PF02566">
    <property type="entry name" value="OsmC"/>
    <property type="match status" value="1"/>
</dbReference>
<dbReference type="OrthoDB" id="9804010at2"/>
<dbReference type="Gene3D" id="3.30.300.20">
    <property type="match status" value="1"/>
</dbReference>
<sequence length="139" mass="15680">MKHKVELSWLGNLAFETNMDGHKMITDAGIEFGGEDKGLRPKKLMLTALAGCTGIDTALIVKKMRLDITDIKVSVEGELTESQPTYYKNMHITYEFFGKDLPHKKLERAVKISEESQCGVSAMYKQVIPVTSEIIYHEE</sequence>
<dbReference type="Proteomes" id="UP000218267">
    <property type="component" value="Chromosome"/>
</dbReference>
<organism evidence="1 2">
    <name type="scientific">Labilibaculum antarcticum</name>
    <dbReference type="NCBI Taxonomy" id="1717717"/>
    <lineage>
        <taxon>Bacteria</taxon>
        <taxon>Pseudomonadati</taxon>
        <taxon>Bacteroidota</taxon>
        <taxon>Bacteroidia</taxon>
        <taxon>Marinilabiliales</taxon>
        <taxon>Marinifilaceae</taxon>
        <taxon>Labilibaculum</taxon>
    </lineage>
</organism>
<dbReference type="RefSeq" id="WP_096429043.1">
    <property type="nucleotide sequence ID" value="NZ_AP018042.1"/>
</dbReference>
<dbReference type="KEGG" id="mbas:ALGA_1802"/>
<name>A0A1Y1CIG4_9BACT</name>
<dbReference type="EMBL" id="AP018042">
    <property type="protein sequence ID" value="BAX80176.1"/>
    <property type="molecule type" value="Genomic_DNA"/>
</dbReference>
<reference evidence="1 2" key="1">
    <citation type="journal article" date="2018" name="Mar. Genomics">
        <title>Complete genome sequence of Marinifilaceae bacterium strain SPP2, isolated from the Antarctic marine sediment.</title>
        <authorList>
            <person name="Watanabe M."/>
            <person name="Kojima H."/>
            <person name="Fukui M."/>
        </authorList>
    </citation>
    <scope>NUCLEOTIDE SEQUENCE [LARGE SCALE GENOMIC DNA]</scope>
    <source>
        <strain evidence="1 2">SPP2</strain>
    </source>
</reference>
<dbReference type="InterPro" id="IPR036102">
    <property type="entry name" value="OsmC/Ohrsf"/>
</dbReference>